<keyword evidence="3" id="KW-0233">DNA recombination</keyword>
<feature type="compositionally biased region" description="Basic and acidic residues" evidence="4">
    <location>
        <begin position="335"/>
        <end position="344"/>
    </location>
</feature>
<dbReference type="Gene3D" id="3.30.70.270">
    <property type="match status" value="1"/>
</dbReference>
<dbReference type="PANTHER" id="PTHR33050">
    <property type="entry name" value="REVERSE TRANSCRIPTASE DOMAIN-CONTAINING PROTEIN"/>
    <property type="match status" value="1"/>
</dbReference>
<evidence type="ECO:0000256" key="1">
    <source>
        <dbReference type="ARBA" id="ARBA00010879"/>
    </source>
</evidence>
<dbReference type="InterPro" id="IPR002104">
    <property type="entry name" value="Integrase_catalytic"/>
</dbReference>
<evidence type="ECO:0000256" key="4">
    <source>
        <dbReference type="SAM" id="MobiDB-lite"/>
    </source>
</evidence>
<dbReference type="Proteomes" id="UP001158576">
    <property type="component" value="Chromosome YSR"/>
</dbReference>
<evidence type="ECO:0000313" key="6">
    <source>
        <dbReference type="EMBL" id="CAG5101466.1"/>
    </source>
</evidence>
<dbReference type="InterPro" id="IPR000477">
    <property type="entry name" value="RT_dom"/>
</dbReference>
<dbReference type="SUPFAM" id="SSF56349">
    <property type="entry name" value="DNA breaking-rejoining enzymes"/>
    <property type="match status" value="1"/>
</dbReference>
<dbReference type="Pfam" id="PF00078">
    <property type="entry name" value="RVT_1"/>
    <property type="match status" value="1"/>
</dbReference>
<dbReference type="EC" id="3.1.26.4" evidence="2"/>
<evidence type="ECO:0000313" key="7">
    <source>
        <dbReference type="Proteomes" id="UP001158576"/>
    </source>
</evidence>
<feature type="region of interest" description="Disordered" evidence="4">
    <location>
        <begin position="335"/>
        <end position="386"/>
    </location>
</feature>
<gene>
    <name evidence="6" type="ORF">OKIOD_LOCUS8674</name>
</gene>
<dbReference type="SUPFAM" id="SSF56672">
    <property type="entry name" value="DNA/RNA polymerases"/>
    <property type="match status" value="1"/>
</dbReference>
<name>A0ABN7SND6_OIKDI</name>
<feature type="domain" description="Tyr recombinase" evidence="5">
    <location>
        <begin position="851"/>
        <end position="1041"/>
    </location>
</feature>
<feature type="region of interest" description="Disordered" evidence="4">
    <location>
        <begin position="1046"/>
        <end position="1084"/>
    </location>
</feature>
<evidence type="ECO:0000256" key="3">
    <source>
        <dbReference type="ARBA" id="ARBA00023172"/>
    </source>
</evidence>
<dbReference type="Gene3D" id="3.10.10.10">
    <property type="entry name" value="HIV Type 1 Reverse Transcriptase, subunit A, domain 1"/>
    <property type="match status" value="1"/>
</dbReference>
<feature type="compositionally biased region" description="Basic and acidic residues" evidence="4">
    <location>
        <begin position="687"/>
        <end position="696"/>
    </location>
</feature>
<sequence length="1084" mass="124063">MDGNFKTWYNHRLRLSKFVPRPYEKIGKRFKTLTIPSQEAVRERSDEIAQQITDWCEMGSVTRVTEAKGCWIRAGFFLVDKPGRETRVCWNGGVLKPLQLYTFPCKLEGIGTAIQMLKRGDLLYKFDDKKGFHQLPLSEESKKLACFEWGGQYFRNNILAFGIPAAPGIYQLMNLCGVNFLRKNGIKITLCLDDRLLAVTPESEEERRQLLSGEKTSKEVWATVATLVALGGYVNIAKSTFEPTQRIEFLGFILDTENETVEMQIPSWGFTVYTDASSHAGAIVIEHWKLEERFAWEPDVADKHIGIKEALAIKYTLECQNLDSGASFQHRHEGRLGQHKEAAGRRSFQGFGLKGAKTNGNRIRLSPISPPGSARHRRGSNDSESIEKMAEQTKTLSKLLSDHTKLTEQEAKTRAVRVQITKAAFYEHSKTQAQTEEADRLIVEIEDIRKDMATHDKLTDFLIKEIAELEANRDKSLEIKKREPNAKKRSEEENKFYDRWNPSEIESKLRRLIADKMERYSLKGSMFAQIKARETKITELSQNTTESAAVFKEKDPLTGVESYFMTQVGSTSLPKDEGDSLRDMGKEFRAFVTDAKTQRTFRREKLLKLLGNYKRAMTPEYTERAIIESVVDELIRMPDMTRKDALLSLTPVMRPNVRHQFDRAMTMNTTHPTFKKMIINLCDGSEDWRTEKDSKPGRGRRGGHSNGGQSKKQKTDHQGENASPKFNAEGSGHSGGRGRGPLKLEPKKTQFRFMTWLDYKNLLEHWEVAEAMATFSYDEAETDDVIQHFLDRLLIRPRLKAYAYEKGITTIQDVIASQTKKTLRAKQKRKIKTWCEHRARESAAETLQYPKQAEVVDEPEAIQLWEELMKTNKPKPREAVIAFFICFTTGSRMKEALNLRIEDRESVKEDGKEFWRFHIRTSKTDPFCKRMETLTIPMEMKRGVPLVLELRAQVRDRESGLVLKTLEGHTRIASDYLARYGAKAGLSKKVSAHTGRVSFYIEGRRSGLSQQTLAHTLRWAPGSSMPDYYERCWLECSNLGAPVSVAKSRARKRNGSDNEDNSLQIPQEPQEANQKQKKQKTTEA</sequence>
<feature type="compositionally biased region" description="Basic residues" evidence="4">
    <location>
        <begin position="1075"/>
        <end position="1084"/>
    </location>
</feature>
<dbReference type="Gene3D" id="1.10.443.10">
    <property type="entry name" value="Intergrase catalytic core"/>
    <property type="match status" value="1"/>
</dbReference>
<dbReference type="InterPro" id="IPR043128">
    <property type="entry name" value="Rev_trsase/Diguanyl_cyclase"/>
</dbReference>
<proteinExistence type="inferred from homology"/>
<dbReference type="InterPro" id="IPR043502">
    <property type="entry name" value="DNA/RNA_pol_sf"/>
</dbReference>
<protein>
    <recommendedName>
        <fullName evidence="2">ribonuclease H</fullName>
        <ecNumber evidence="2">3.1.26.4</ecNumber>
    </recommendedName>
</protein>
<organism evidence="6 7">
    <name type="scientific">Oikopleura dioica</name>
    <name type="common">Tunicate</name>
    <dbReference type="NCBI Taxonomy" id="34765"/>
    <lineage>
        <taxon>Eukaryota</taxon>
        <taxon>Metazoa</taxon>
        <taxon>Chordata</taxon>
        <taxon>Tunicata</taxon>
        <taxon>Appendicularia</taxon>
        <taxon>Copelata</taxon>
        <taxon>Oikopleuridae</taxon>
        <taxon>Oikopleura</taxon>
    </lineage>
</organism>
<keyword evidence="7" id="KW-1185">Reference proteome</keyword>
<dbReference type="InterPro" id="IPR011010">
    <property type="entry name" value="DNA_brk_join_enz"/>
</dbReference>
<dbReference type="InterPro" id="IPR052055">
    <property type="entry name" value="Hepadnavirus_pol/RT"/>
</dbReference>
<dbReference type="PROSITE" id="PS51898">
    <property type="entry name" value="TYR_RECOMBINASE"/>
    <property type="match status" value="1"/>
</dbReference>
<evidence type="ECO:0000256" key="2">
    <source>
        <dbReference type="ARBA" id="ARBA00012180"/>
    </source>
</evidence>
<accession>A0ABN7SND6</accession>
<feature type="compositionally biased region" description="Polar residues" evidence="4">
    <location>
        <begin position="1061"/>
        <end position="1073"/>
    </location>
</feature>
<feature type="region of interest" description="Disordered" evidence="4">
    <location>
        <begin position="687"/>
        <end position="744"/>
    </location>
</feature>
<comment type="similarity">
    <text evidence="1">Belongs to the beta type-B retroviral polymerase family. HERV class-II K(HML-2) pol subfamily.</text>
</comment>
<dbReference type="EMBL" id="OU015570">
    <property type="protein sequence ID" value="CAG5101466.1"/>
    <property type="molecule type" value="Genomic_DNA"/>
</dbReference>
<dbReference type="PANTHER" id="PTHR33050:SF7">
    <property type="entry name" value="RIBONUCLEASE H"/>
    <property type="match status" value="1"/>
</dbReference>
<reference evidence="6 7" key="1">
    <citation type="submission" date="2021-04" db="EMBL/GenBank/DDBJ databases">
        <authorList>
            <person name="Bliznina A."/>
        </authorList>
    </citation>
    <scope>NUCLEOTIDE SEQUENCE [LARGE SCALE GENOMIC DNA]</scope>
</reference>
<evidence type="ECO:0000259" key="5">
    <source>
        <dbReference type="PROSITE" id="PS51898"/>
    </source>
</evidence>
<dbReference type="InterPro" id="IPR013762">
    <property type="entry name" value="Integrase-like_cat_sf"/>
</dbReference>